<evidence type="ECO:0000313" key="1">
    <source>
        <dbReference type="EMBL" id="PKF35517.1"/>
    </source>
</evidence>
<evidence type="ECO:0000313" key="2">
    <source>
        <dbReference type="Proteomes" id="UP000233553"/>
    </source>
</evidence>
<proteinExistence type="predicted"/>
<accession>A0A2N0WI92</accession>
<comment type="caution">
    <text evidence="1">The sequence shown here is derived from an EMBL/GenBank/DDBJ whole genome shotgun (WGS) entry which is preliminary data.</text>
</comment>
<gene>
    <name evidence="1" type="ORF">CW311_04300</name>
</gene>
<dbReference type="AlphaFoldDB" id="A0A2N0WI92"/>
<dbReference type="Proteomes" id="UP000233553">
    <property type="component" value="Unassembled WGS sequence"/>
</dbReference>
<sequence length="190" mass="22323">MSKRKPYNPKKLQQLALSKAHQLYTLSMTFMVDDVNESIDKWRSENNWTEKESTPKHVVYEVYHGDLIICLRNELIPLVQEWFFGIDSHYYNLETDEALTVPYQFTTPLMSFEEFRFGSEIKVNRGHGLKTRWKGINDELNQMLLAEVPEGFIRVKSQALLQVKTKFNSPVDYQHFIFAKQLRDASKKAA</sequence>
<dbReference type="EMBL" id="PISJ01000005">
    <property type="protein sequence ID" value="PKF35517.1"/>
    <property type="molecule type" value="Genomic_DNA"/>
</dbReference>
<dbReference type="RefSeq" id="WP_101235738.1">
    <property type="nucleotide sequence ID" value="NZ_PISJ01000005.1"/>
</dbReference>
<organism evidence="1 2">
    <name type="scientific">Acinetobacter proteolyticus</name>
    <dbReference type="NCBI Taxonomy" id="1776741"/>
    <lineage>
        <taxon>Bacteria</taxon>
        <taxon>Pseudomonadati</taxon>
        <taxon>Pseudomonadota</taxon>
        <taxon>Gammaproteobacteria</taxon>
        <taxon>Moraxellales</taxon>
        <taxon>Moraxellaceae</taxon>
        <taxon>Acinetobacter</taxon>
    </lineage>
</organism>
<name>A0A2N0WI92_9GAMM</name>
<protein>
    <submittedName>
        <fullName evidence="1">Uncharacterized protein</fullName>
    </submittedName>
</protein>
<reference evidence="1 2" key="1">
    <citation type="submission" date="2017-12" db="EMBL/GenBank/DDBJ databases">
        <title>Draft Genome sequences of multiple microbial strains isolated from spacecraft associated surfaces.</title>
        <authorList>
            <person name="Seuylemezian A."/>
            <person name="Vaishampayan P."/>
            <person name="Venkateswaran K."/>
        </authorList>
    </citation>
    <scope>NUCLEOTIDE SEQUENCE [LARGE SCALE GENOMIC DNA]</scope>
    <source>
        <strain evidence="1 2">2P01AA</strain>
    </source>
</reference>